<dbReference type="Gene3D" id="3.40.50.720">
    <property type="entry name" value="NAD(P)-binding Rossmann-like Domain"/>
    <property type="match status" value="1"/>
</dbReference>
<accession>A0A515ETS2</accession>
<name>A0A515ETS2_9BURK</name>
<reference evidence="3" key="1">
    <citation type="submission" date="2019-02" db="EMBL/GenBank/DDBJ databases">
        <title>Complete genome sequence of Rhodoferax sp. Gr-4.</title>
        <authorList>
            <person name="Jin L."/>
        </authorList>
    </citation>
    <scope>NUCLEOTIDE SEQUENCE [LARGE SCALE GENOMIC DNA]</scope>
    <source>
        <strain evidence="3">Gr-4</strain>
    </source>
</reference>
<dbReference type="SUPFAM" id="SSF51735">
    <property type="entry name" value="NAD(P)-binding Rossmann-fold domains"/>
    <property type="match status" value="1"/>
</dbReference>
<dbReference type="EMBL" id="CP036282">
    <property type="protein sequence ID" value="QDL56076.1"/>
    <property type="molecule type" value="Genomic_DNA"/>
</dbReference>
<dbReference type="KEGG" id="rhg:EXZ61_18995"/>
<organism evidence="2 3">
    <name type="scientific">Rhodoferax aquaticus</name>
    <dbReference type="NCBI Taxonomy" id="2527691"/>
    <lineage>
        <taxon>Bacteria</taxon>
        <taxon>Pseudomonadati</taxon>
        <taxon>Pseudomonadota</taxon>
        <taxon>Betaproteobacteria</taxon>
        <taxon>Burkholderiales</taxon>
        <taxon>Comamonadaceae</taxon>
        <taxon>Rhodoferax</taxon>
    </lineage>
</organism>
<dbReference type="Gene3D" id="3.90.25.10">
    <property type="entry name" value="UDP-galactose 4-epimerase, domain 1"/>
    <property type="match status" value="1"/>
</dbReference>
<proteinExistence type="predicted"/>
<sequence length="300" mass="33452">MSRYLVTGADGFIGRHLVALLRSVEPHADVLTVGRHCKLDVRENCMDVFMAAGAVDYIFHLADVSGNAQWSAQHAVDQFFSNTKISTNVLEATAVHQRSARFIGVSSLWAYPSHVRLARESDYWTGPLVEATQHYGFNKKLIGVGLQACKQQYGQKGTVLVLGSTYGPGDRSDHVIPSLIQRMSDNQKSLEIWGNGYQRRDFTFVEDQVRSMYLHRDFDGPLLNISSGRTYSIRDVVSALVSTSQYGGEVRYQSDDPGEVDERALDISLATAYSGWPSIHKMHTLEEGIRLTLKGRQNHG</sequence>
<reference evidence="3" key="2">
    <citation type="journal article" date="2020" name="Int. J. Syst. Evol. Microbiol.">
        <title>Genomic insights into a novel species Rhodoferax aquaticus sp. nov., isolated from freshwater.</title>
        <authorList>
            <person name="Li T."/>
            <person name="Zhuo Y."/>
            <person name="Jin C.Z."/>
            <person name="Wu X."/>
            <person name="Ko S.R."/>
            <person name="Jin F.J."/>
            <person name="Ahn C.Y."/>
            <person name="Oh H.M."/>
            <person name="Lee H.G."/>
            <person name="Jin L."/>
        </authorList>
    </citation>
    <scope>NUCLEOTIDE SEQUENCE [LARGE SCALE GENOMIC DNA]</scope>
    <source>
        <strain evidence="3">Gr-4</strain>
    </source>
</reference>
<dbReference type="PANTHER" id="PTHR43238">
    <property type="entry name" value="GDP-L-FUCOSE SYNTHASE"/>
    <property type="match status" value="1"/>
</dbReference>
<evidence type="ECO:0000313" key="3">
    <source>
        <dbReference type="Proteomes" id="UP000317365"/>
    </source>
</evidence>
<dbReference type="InterPro" id="IPR001509">
    <property type="entry name" value="Epimerase_deHydtase"/>
</dbReference>
<dbReference type="Pfam" id="PF01370">
    <property type="entry name" value="Epimerase"/>
    <property type="match status" value="1"/>
</dbReference>
<dbReference type="Proteomes" id="UP000317365">
    <property type="component" value="Chromosome"/>
</dbReference>
<evidence type="ECO:0000313" key="2">
    <source>
        <dbReference type="EMBL" id="QDL56076.1"/>
    </source>
</evidence>
<dbReference type="PANTHER" id="PTHR43238:SF1">
    <property type="entry name" value="GDP-L-FUCOSE SYNTHASE"/>
    <property type="match status" value="1"/>
</dbReference>
<protein>
    <submittedName>
        <fullName evidence="2">NAD-dependent epimerase/dehydratase family protein</fullName>
    </submittedName>
</protein>
<dbReference type="RefSeq" id="WP_142813360.1">
    <property type="nucleotide sequence ID" value="NZ_CP036282.1"/>
</dbReference>
<dbReference type="AlphaFoldDB" id="A0A515ETS2"/>
<evidence type="ECO:0000259" key="1">
    <source>
        <dbReference type="Pfam" id="PF01370"/>
    </source>
</evidence>
<gene>
    <name evidence="2" type="ORF">EXZ61_18995</name>
</gene>
<feature type="domain" description="NAD-dependent epimerase/dehydratase" evidence="1">
    <location>
        <begin position="5"/>
        <end position="214"/>
    </location>
</feature>
<dbReference type="InterPro" id="IPR036291">
    <property type="entry name" value="NAD(P)-bd_dom_sf"/>
</dbReference>
<dbReference type="GO" id="GO:0050577">
    <property type="term" value="F:GDP-L-fucose synthase activity"/>
    <property type="evidence" value="ECO:0007669"/>
    <property type="project" value="TreeGrafter"/>
</dbReference>
<keyword evidence="3" id="KW-1185">Reference proteome</keyword>